<dbReference type="InterPro" id="IPR027417">
    <property type="entry name" value="P-loop_NTPase"/>
</dbReference>
<dbReference type="GO" id="GO:0043139">
    <property type="term" value="F:5'-3' DNA helicase activity"/>
    <property type="evidence" value="ECO:0007669"/>
    <property type="project" value="TreeGrafter"/>
</dbReference>
<dbReference type="InterPro" id="IPR041677">
    <property type="entry name" value="DNA2/NAM7_AAA_11"/>
</dbReference>
<dbReference type="GO" id="GO:0016787">
    <property type="term" value="F:hydrolase activity"/>
    <property type="evidence" value="ECO:0007669"/>
    <property type="project" value="UniProtKB-KW"/>
</dbReference>
<evidence type="ECO:0000256" key="6">
    <source>
        <dbReference type="ARBA" id="ARBA00022741"/>
    </source>
</evidence>
<keyword evidence="7" id="KW-0378">Hydrolase</keyword>
<sequence length="729" mass="80992">MANSVLNIAVAEQQKRSALFLRSEGSPTHQEKLVEAERDFELVETQHIYAGCTPAQLSKRGYAVLGLTVVSLKTGAGGKSLLDLELSNATSVSPTLPMHKIRVGDVVAVEEHTTGSKGKTMKASAPDYAGQRRKLEGVVFRVTETTITVAIKSKREGEEDEEIPKEVQERCRLIKLANNVTYESMMSVLFGQQKPTFDDKTYPDVASVKFLDPTLNDSQREAVRFALAADQVALIHGPPGTGKTFTLVEVIRQLVLQKKRILVCGPSNISVDNLVERLASHRLQLVRTGHPARLLPTVLDHSLDVLSRTSDQGRIVNDIRQELDETFQKIQKCKFRSERRQLFQDVKQLRKDFRSREKLVVKELLKSADVVLSTLNGCGAKTMWGEKFDVVIIDEATQAVEAECWMAITKASKVILAGDHLQLPPVIISEGFSPTAMLAVKELDLSKEARAARRKAQQAGMVASFEVPALDLSKTEKGDFSGFLLSTTMFVRLLGCFPQNDSCLIKRTLTTQYRMHESIMDFPNKTLYKSLLKADDSCKSWLLKDLRGVRVEFAEEATSHPLVLIDTSMAGLMEETEDPYAVEGVTGAIPGGLDDSKLNRGEAELAVGYIKDLLKAGVPQDEVAIITPYSAQNALLKQLLREDYPDVEIGTVDGFQGREKQAILLTLVRSNDDGEVGFLSDRRRLNVAMTRAKRHLCVIANTETLSQKDKFLKSWMEFLSDHADVRYID</sequence>
<dbReference type="InterPro" id="IPR048761">
    <property type="entry name" value="SMUBP-2_HCS1_1B"/>
</dbReference>
<organism evidence="14 15">
    <name type="scientific">Actinomortierella ambigua</name>
    <dbReference type="NCBI Taxonomy" id="1343610"/>
    <lineage>
        <taxon>Eukaryota</taxon>
        <taxon>Fungi</taxon>
        <taxon>Fungi incertae sedis</taxon>
        <taxon>Mucoromycota</taxon>
        <taxon>Mortierellomycotina</taxon>
        <taxon>Mortierellomycetes</taxon>
        <taxon>Mortierellales</taxon>
        <taxon>Mortierellaceae</taxon>
        <taxon>Actinomortierella</taxon>
    </lineage>
</organism>
<dbReference type="PANTHER" id="PTHR43788:SF8">
    <property type="entry name" value="DNA-BINDING PROTEIN SMUBP-2"/>
    <property type="match status" value="1"/>
</dbReference>
<proteinExistence type="inferred from homology"/>
<keyword evidence="15" id="KW-1185">Reference proteome</keyword>
<comment type="catalytic activity">
    <reaction evidence="11">
        <text>ATP + H2O = ADP + phosphate + H(+)</text>
        <dbReference type="Rhea" id="RHEA:13065"/>
        <dbReference type="ChEBI" id="CHEBI:15377"/>
        <dbReference type="ChEBI" id="CHEBI:15378"/>
        <dbReference type="ChEBI" id="CHEBI:30616"/>
        <dbReference type="ChEBI" id="CHEBI:43474"/>
        <dbReference type="ChEBI" id="CHEBI:456216"/>
        <dbReference type="EC" id="3.6.4.12"/>
    </reaction>
    <physiologicalReaction direction="left-to-right" evidence="11">
        <dbReference type="Rhea" id="RHEA:13066"/>
    </physiologicalReaction>
</comment>
<dbReference type="Proteomes" id="UP000807716">
    <property type="component" value="Unassembled WGS sequence"/>
</dbReference>
<comment type="subcellular location">
    <subcellularLocation>
        <location evidence="2">Cytoplasm</location>
    </subcellularLocation>
    <subcellularLocation>
        <location evidence="1">Nucleus</location>
    </subcellularLocation>
</comment>
<evidence type="ECO:0000256" key="4">
    <source>
        <dbReference type="ARBA" id="ARBA00012551"/>
    </source>
</evidence>
<evidence type="ECO:0000256" key="1">
    <source>
        <dbReference type="ARBA" id="ARBA00004123"/>
    </source>
</evidence>
<evidence type="ECO:0000259" key="12">
    <source>
        <dbReference type="SMART" id="SM00382"/>
    </source>
</evidence>
<evidence type="ECO:0000313" key="14">
    <source>
        <dbReference type="EMBL" id="KAG0255853.1"/>
    </source>
</evidence>
<dbReference type="InterPro" id="IPR041679">
    <property type="entry name" value="DNA2/NAM7-like_C"/>
</dbReference>
<dbReference type="GO" id="GO:0005634">
    <property type="term" value="C:nucleus"/>
    <property type="evidence" value="ECO:0007669"/>
    <property type="project" value="UniProtKB-SubCell"/>
</dbReference>
<evidence type="ECO:0000256" key="7">
    <source>
        <dbReference type="ARBA" id="ARBA00022801"/>
    </source>
</evidence>
<dbReference type="Pfam" id="PF13086">
    <property type="entry name" value="AAA_11"/>
    <property type="match status" value="1"/>
</dbReference>
<feature type="domain" description="Helicase ATP-binding" evidence="13">
    <location>
        <begin position="211"/>
        <end position="443"/>
    </location>
</feature>
<keyword evidence="8" id="KW-0347">Helicase</keyword>
<evidence type="ECO:0000256" key="10">
    <source>
        <dbReference type="ARBA" id="ARBA00023242"/>
    </source>
</evidence>
<keyword evidence="6" id="KW-0547">Nucleotide-binding</keyword>
<dbReference type="SUPFAM" id="SSF52540">
    <property type="entry name" value="P-loop containing nucleoside triphosphate hydrolases"/>
    <property type="match status" value="1"/>
</dbReference>
<evidence type="ECO:0000256" key="3">
    <source>
        <dbReference type="ARBA" id="ARBA00007913"/>
    </source>
</evidence>
<dbReference type="Gene3D" id="3.40.50.300">
    <property type="entry name" value="P-loop containing nucleotide triphosphate hydrolases"/>
    <property type="match status" value="2"/>
</dbReference>
<dbReference type="Gene3D" id="2.40.30.270">
    <property type="match status" value="1"/>
</dbReference>
<dbReference type="SMART" id="SM00382">
    <property type="entry name" value="AAA"/>
    <property type="match status" value="1"/>
</dbReference>
<evidence type="ECO:0000259" key="13">
    <source>
        <dbReference type="SMART" id="SM00487"/>
    </source>
</evidence>
<dbReference type="CDD" id="cd18808">
    <property type="entry name" value="SF1_C_Upf1"/>
    <property type="match status" value="1"/>
</dbReference>
<dbReference type="GO" id="GO:0005737">
    <property type="term" value="C:cytoplasm"/>
    <property type="evidence" value="ECO:0007669"/>
    <property type="project" value="UniProtKB-SubCell"/>
</dbReference>
<dbReference type="PANTHER" id="PTHR43788">
    <property type="entry name" value="DNA2/NAM7 HELICASE FAMILY MEMBER"/>
    <property type="match status" value="1"/>
</dbReference>
<dbReference type="InterPro" id="IPR003593">
    <property type="entry name" value="AAA+_ATPase"/>
</dbReference>
<comment type="similarity">
    <text evidence="3">Belongs to the DNA2/NAM7 helicase family.</text>
</comment>
<reference evidence="14" key="1">
    <citation type="journal article" date="2020" name="Fungal Divers.">
        <title>Resolving the Mortierellaceae phylogeny through synthesis of multi-gene phylogenetics and phylogenomics.</title>
        <authorList>
            <person name="Vandepol N."/>
            <person name="Liber J."/>
            <person name="Desiro A."/>
            <person name="Na H."/>
            <person name="Kennedy M."/>
            <person name="Barry K."/>
            <person name="Grigoriev I.V."/>
            <person name="Miller A.N."/>
            <person name="O'Donnell K."/>
            <person name="Stajich J.E."/>
            <person name="Bonito G."/>
        </authorList>
    </citation>
    <scope>NUCLEOTIDE SEQUENCE</scope>
    <source>
        <strain evidence="14">BC1065</strain>
    </source>
</reference>
<name>A0A9P6U1P8_9FUNG</name>
<evidence type="ECO:0000256" key="9">
    <source>
        <dbReference type="ARBA" id="ARBA00022840"/>
    </source>
</evidence>
<evidence type="ECO:0000313" key="15">
    <source>
        <dbReference type="Proteomes" id="UP000807716"/>
    </source>
</evidence>
<accession>A0A9P6U1P8</accession>
<dbReference type="AlphaFoldDB" id="A0A9P6U1P8"/>
<evidence type="ECO:0000256" key="8">
    <source>
        <dbReference type="ARBA" id="ARBA00022806"/>
    </source>
</evidence>
<dbReference type="GO" id="GO:0005524">
    <property type="term" value="F:ATP binding"/>
    <property type="evidence" value="ECO:0007669"/>
    <property type="project" value="UniProtKB-KW"/>
</dbReference>
<keyword evidence="5" id="KW-0963">Cytoplasm</keyword>
<dbReference type="EMBL" id="JAAAJB010000438">
    <property type="protein sequence ID" value="KAG0255853.1"/>
    <property type="molecule type" value="Genomic_DNA"/>
</dbReference>
<dbReference type="SMART" id="SM00487">
    <property type="entry name" value="DEXDc"/>
    <property type="match status" value="1"/>
</dbReference>
<dbReference type="InterPro" id="IPR014001">
    <property type="entry name" value="Helicase_ATP-bd"/>
</dbReference>
<evidence type="ECO:0000256" key="5">
    <source>
        <dbReference type="ARBA" id="ARBA00022490"/>
    </source>
</evidence>
<protein>
    <recommendedName>
        <fullName evidence="4">DNA helicase</fullName>
        <ecNumber evidence="4">3.6.4.12</ecNumber>
    </recommendedName>
</protein>
<comment type="caution">
    <text evidence="14">The sequence shown here is derived from an EMBL/GenBank/DDBJ whole genome shotgun (WGS) entry which is preliminary data.</text>
</comment>
<dbReference type="OrthoDB" id="6513042at2759"/>
<evidence type="ECO:0000256" key="11">
    <source>
        <dbReference type="ARBA" id="ARBA00048432"/>
    </source>
</evidence>
<dbReference type="GO" id="GO:0003723">
    <property type="term" value="F:RNA binding"/>
    <property type="evidence" value="ECO:0007669"/>
    <property type="project" value="InterPro"/>
</dbReference>
<dbReference type="EC" id="3.6.4.12" evidence="4"/>
<dbReference type="InterPro" id="IPR047187">
    <property type="entry name" value="SF1_C_Upf1"/>
</dbReference>
<evidence type="ECO:0000256" key="2">
    <source>
        <dbReference type="ARBA" id="ARBA00004496"/>
    </source>
</evidence>
<dbReference type="InterPro" id="IPR050534">
    <property type="entry name" value="Coronavir_polyprotein_1ab"/>
</dbReference>
<dbReference type="Pfam" id="PF21138">
    <property type="entry name" value="SMUBP-2_HCS1_1B"/>
    <property type="match status" value="1"/>
</dbReference>
<keyword evidence="9" id="KW-0067">ATP-binding</keyword>
<keyword evidence="10" id="KW-0539">Nucleus</keyword>
<gene>
    <name evidence="14" type="ORF">DFQ27_006026</name>
</gene>
<feature type="domain" description="AAA+ ATPase" evidence="12">
    <location>
        <begin position="229"/>
        <end position="465"/>
    </location>
</feature>
<dbReference type="Pfam" id="PF13087">
    <property type="entry name" value="AAA_12"/>
    <property type="match status" value="1"/>
</dbReference>